<protein>
    <submittedName>
        <fullName evidence="3">Uncharacterized protein</fullName>
    </submittedName>
</protein>
<dbReference type="GO" id="GO:0005768">
    <property type="term" value="C:endosome"/>
    <property type="evidence" value="ECO:0007669"/>
    <property type="project" value="TreeGrafter"/>
</dbReference>
<evidence type="ECO:0000256" key="1">
    <source>
        <dbReference type="ARBA" id="ARBA00023054"/>
    </source>
</evidence>
<dbReference type="GO" id="GO:0032991">
    <property type="term" value="C:protein-containing complex"/>
    <property type="evidence" value="ECO:0007669"/>
    <property type="project" value="UniProtKB-ARBA"/>
</dbReference>
<evidence type="ECO:0000313" key="4">
    <source>
        <dbReference type="Proteomes" id="UP001445335"/>
    </source>
</evidence>
<dbReference type="AlphaFoldDB" id="A0AAW1RJL6"/>
<proteinExistence type="predicted"/>
<dbReference type="GO" id="GO:0035493">
    <property type="term" value="P:SNARE complex assembly"/>
    <property type="evidence" value="ECO:0007669"/>
    <property type="project" value="TreeGrafter"/>
</dbReference>
<evidence type="ECO:0000256" key="2">
    <source>
        <dbReference type="SAM" id="Coils"/>
    </source>
</evidence>
<feature type="coiled-coil region" evidence="2">
    <location>
        <begin position="106"/>
        <end position="133"/>
    </location>
</feature>
<organism evidence="3 4">
    <name type="scientific">Elliptochloris bilobata</name>
    <dbReference type="NCBI Taxonomy" id="381761"/>
    <lineage>
        <taxon>Eukaryota</taxon>
        <taxon>Viridiplantae</taxon>
        <taxon>Chlorophyta</taxon>
        <taxon>core chlorophytes</taxon>
        <taxon>Trebouxiophyceae</taxon>
        <taxon>Trebouxiophyceae incertae sedis</taxon>
        <taxon>Elliptochloris clade</taxon>
        <taxon>Elliptochloris</taxon>
    </lineage>
</organism>
<gene>
    <name evidence="3" type="ORF">WJX81_004057</name>
</gene>
<name>A0AAW1RJL6_9CHLO</name>
<dbReference type="GO" id="GO:0000323">
    <property type="term" value="C:lytic vacuole"/>
    <property type="evidence" value="ECO:0007669"/>
    <property type="project" value="TreeGrafter"/>
</dbReference>
<dbReference type="Proteomes" id="UP001445335">
    <property type="component" value="Unassembled WGS sequence"/>
</dbReference>
<comment type="caution">
    <text evidence="3">The sequence shown here is derived from an EMBL/GenBank/DDBJ whole genome shotgun (WGS) entry which is preliminary data.</text>
</comment>
<dbReference type="PANTHER" id="PTHR15157:SF5">
    <property type="entry name" value="UV RADIATION RESISTANCE-ASSOCIATED GENE PROTEIN"/>
    <property type="match status" value="1"/>
</dbReference>
<keyword evidence="1 2" id="KW-0175">Coiled coil</keyword>
<feature type="coiled-coil region" evidence="2">
    <location>
        <begin position="41"/>
        <end position="75"/>
    </location>
</feature>
<dbReference type="PANTHER" id="PTHR15157">
    <property type="entry name" value="UV RADIATION RESISTANCE-ASSOCIATED GENE PROTEIN"/>
    <property type="match status" value="1"/>
</dbReference>
<dbReference type="GO" id="GO:0000149">
    <property type="term" value="F:SNARE binding"/>
    <property type="evidence" value="ECO:0007669"/>
    <property type="project" value="TreeGrafter"/>
</dbReference>
<reference evidence="3 4" key="1">
    <citation type="journal article" date="2024" name="Nat. Commun.">
        <title>Phylogenomics reveals the evolutionary origins of lichenization in chlorophyte algae.</title>
        <authorList>
            <person name="Puginier C."/>
            <person name="Libourel C."/>
            <person name="Otte J."/>
            <person name="Skaloud P."/>
            <person name="Haon M."/>
            <person name="Grisel S."/>
            <person name="Petersen M."/>
            <person name="Berrin J.G."/>
            <person name="Delaux P.M."/>
            <person name="Dal Grande F."/>
            <person name="Keller J."/>
        </authorList>
    </citation>
    <scope>NUCLEOTIDE SEQUENCE [LARGE SCALE GENOMIC DNA]</scope>
    <source>
        <strain evidence="3 4">SAG 245.80</strain>
    </source>
</reference>
<dbReference type="EMBL" id="JALJOU010000035">
    <property type="protein sequence ID" value="KAK9833546.1"/>
    <property type="molecule type" value="Genomic_DNA"/>
</dbReference>
<accession>A0AAW1RJL6</accession>
<dbReference type="InterPro" id="IPR018791">
    <property type="entry name" value="UV_resistance/autophagy_Atg14"/>
</dbReference>
<dbReference type="Pfam" id="PF10186">
    <property type="entry name" value="ATG14"/>
    <property type="match status" value="1"/>
</dbReference>
<keyword evidence="4" id="KW-1185">Reference proteome</keyword>
<sequence length="449" mass="45778">MHVLKVLVAACTPSGMGILGSTTLGTALVGKEARQEQAAELVRLRGRARRAGRRAAAAERKLHKVRAEARELAEGTRAQRTLVDQAELQLAAARDAALAAALASARQAQAAQLAALREELAALRRQRMRTLLEVLPLSLPALLRPASGGGGGGGSGGGRAGGSRSPTVLLCGLRLPDTLAPSLADLHSFQELDTALGRLAQLVALAASYLDAPLGATLGARGSSSQIWRPRSFWCAEPPAAAPPLALHVRAAPPPQPAPLPAGAQGSSAMYTLSSLTQHWESLKQTASAAPVRPSRRAAEELGAALRLLARGVAAMVAGHLGPAAARLPPDWSPFACLAAMCLHVASAESRSAAARRLGGPGWGDLGPGPPCASVAALAASAMPLAGSLLLRAAELGGVDSEGLAFDGAEEEDDDADGWDVTSGVHAAAAAELDVPGMKGRFYGLRGHG</sequence>
<evidence type="ECO:0000313" key="3">
    <source>
        <dbReference type="EMBL" id="KAK9833546.1"/>
    </source>
</evidence>